<name>A0A5B1CIM1_9BACT</name>
<dbReference type="RefSeq" id="WP_068262730.1">
    <property type="nucleotide sequence ID" value="NZ_LWSK01000039.1"/>
</dbReference>
<dbReference type="PANTHER" id="PTHR44591:SF3">
    <property type="entry name" value="RESPONSE REGULATORY DOMAIN-CONTAINING PROTEIN"/>
    <property type="match status" value="1"/>
</dbReference>
<dbReference type="Pfam" id="PF00072">
    <property type="entry name" value="Response_reg"/>
    <property type="match status" value="1"/>
</dbReference>
<evidence type="ECO:0000313" key="4">
    <source>
        <dbReference type="EMBL" id="KAA1259273.1"/>
    </source>
</evidence>
<gene>
    <name evidence="4" type="primary">czcR</name>
    <name evidence="4" type="ORF">LF1_18030</name>
</gene>
<dbReference type="SMART" id="SM00448">
    <property type="entry name" value="REC"/>
    <property type="match status" value="1"/>
</dbReference>
<dbReference type="Proteomes" id="UP000322699">
    <property type="component" value="Unassembled WGS sequence"/>
</dbReference>
<organism evidence="4 5">
    <name type="scientific">Rubripirellula obstinata</name>
    <dbReference type="NCBI Taxonomy" id="406547"/>
    <lineage>
        <taxon>Bacteria</taxon>
        <taxon>Pseudomonadati</taxon>
        <taxon>Planctomycetota</taxon>
        <taxon>Planctomycetia</taxon>
        <taxon>Pirellulales</taxon>
        <taxon>Pirellulaceae</taxon>
        <taxon>Rubripirellula</taxon>
    </lineage>
</organism>
<proteinExistence type="predicted"/>
<dbReference type="OrthoDB" id="9788090at2"/>
<keyword evidence="1 2" id="KW-0597">Phosphoprotein</keyword>
<protein>
    <submittedName>
        <fullName evidence="4">Transcriptional activator protein CzcR</fullName>
    </submittedName>
</protein>
<dbReference type="Gene3D" id="3.40.50.2300">
    <property type="match status" value="1"/>
</dbReference>
<reference evidence="4 5" key="1">
    <citation type="submission" date="2019-08" db="EMBL/GenBank/DDBJ databases">
        <title>Deep-cultivation of Planctomycetes and their phenomic and genomic characterization uncovers novel biology.</title>
        <authorList>
            <person name="Wiegand S."/>
            <person name="Jogler M."/>
            <person name="Boedeker C."/>
            <person name="Pinto D."/>
            <person name="Vollmers J."/>
            <person name="Rivas-Marin E."/>
            <person name="Kohn T."/>
            <person name="Peeters S.H."/>
            <person name="Heuer A."/>
            <person name="Rast P."/>
            <person name="Oberbeckmann S."/>
            <person name="Bunk B."/>
            <person name="Jeske O."/>
            <person name="Meyerdierks A."/>
            <person name="Storesund J.E."/>
            <person name="Kallscheuer N."/>
            <person name="Luecker S."/>
            <person name="Lage O.M."/>
            <person name="Pohl T."/>
            <person name="Merkel B.J."/>
            <person name="Hornburger P."/>
            <person name="Mueller R.-W."/>
            <person name="Bruemmer F."/>
            <person name="Labrenz M."/>
            <person name="Spormann A.M."/>
            <person name="Op Den Camp H."/>
            <person name="Overmann J."/>
            <person name="Amann R."/>
            <person name="Jetten M.S.M."/>
            <person name="Mascher T."/>
            <person name="Medema M.H."/>
            <person name="Devos D.P."/>
            <person name="Kaster A.-K."/>
            <person name="Ovreas L."/>
            <person name="Rohde M."/>
            <person name="Galperin M.Y."/>
            <person name="Jogler C."/>
        </authorList>
    </citation>
    <scope>NUCLEOTIDE SEQUENCE [LARGE SCALE GENOMIC DNA]</scope>
    <source>
        <strain evidence="4 5">LF1</strain>
    </source>
</reference>
<sequence length="128" mass="13998">MTPSSRVYRILVVDDDDDIVVNLQDILIDLGYCADIASNGADALTLVDAHLYDVALVDFQMPGMDGALLCQKIRARSETTVTFMITAEAKSDGIKRAMEAGTVEVLRKPVDMKRLLPLIQQATTSSRP</sequence>
<evidence type="ECO:0000259" key="3">
    <source>
        <dbReference type="PROSITE" id="PS50110"/>
    </source>
</evidence>
<dbReference type="EMBL" id="VRLW01000001">
    <property type="protein sequence ID" value="KAA1259273.1"/>
    <property type="molecule type" value="Genomic_DNA"/>
</dbReference>
<dbReference type="InterPro" id="IPR011006">
    <property type="entry name" value="CheY-like_superfamily"/>
</dbReference>
<dbReference type="InterPro" id="IPR050595">
    <property type="entry name" value="Bact_response_regulator"/>
</dbReference>
<dbReference type="AlphaFoldDB" id="A0A5B1CIM1"/>
<evidence type="ECO:0000256" key="2">
    <source>
        <dbReference type="PROSITE-ProRule" id="PRU00169"/>
    </source>
</evidence>
<feature type="domain" description="Response regulatory" evidence="3">
    <location>
        <begin position="9"/>
        <end position="123"/>
    </location>
</feature>
<evidence type="ECO:0000256" key="1">
    <source>
        <dbReference type="ARBA" id="ARBA00022553"/>
    </source>
</evidence>
<accession>A0A5B1CIM1</accession>
<dbReference type="GO" id="GO:0000160">
    <property type="term" value="P:phosphorelay signal transduction system"/>
    <property type="evidence" value="ECO:0007669"/>
    <property type="project" value="InterPro"/>
</dbReference>
<feature type="modified residue" description="4-aspartylphosphate" evidence="2">
    <location>
        <position position="58"/>
    </location>
</feature>
<keyword evidence="5" id="KW-1185">Reference proteome</keyword>
<dbReference type="InterPro" id="IPR001789">
    <property type="entry name" value="Sig_transdc_resp-reg_receiver"/>
</dbReference>
<comment type="caution">
    <text evidence="4">The sequence shown here is derived from an EMBL/GenBank/DDBJ whole genome shotgun (WGS) entry which is preliminary data.</text>
</comment>
<dbReference type="CDD" id="cd17546">
    <property type="entry name" value="REC_hyHK_CKI1_RcsC-like"/>
    <property type="match status" value="1"/>
</dbReference>
<dbReference type="PANTHER" id="PTHR44591">
    <property type="entry name" value="STRESS RESPONSE REGULATOR PROTEIN 1"/>
    <property type="match status" value="1"/>
</dbReference>
<dbReference type="SUPFAM" id="SSF52172">
    <property type="entry name" value="CheY-like"/>
    <property type="match status" value="1"/>
</dbReference>
<dbReference type="PROSITE" id="PS50110">
    <property type="entry name" value="RESPONSE_REGULATORY"/>
    <property type="match status" value="1"/>
</dbReference>
<evidence type="ECO:0000313" key="5">
    <source>
        <dbReference type="Proteomes" id="UP000322699"/>
    </source>
</evidence>